<evidence type="ECO:0000313" key="2">
    <source>
        <dbReference type="EnsemblMetazoa" id="GPAI043761-PA"/>
    </source>
</evidence>
<dbReference type="InterPro" id="IPR041426">
    <property type="entry name" value="Mos1_HTH"/>
</dbReference>
<sequence length="215" mass="24788">MSQQDELSLCRGYAKRTFKEDNFNVMVLRSSGEAIRGDQKEPMGGIKGVNSGQSNIFKIVKMISERDFAPVIVFSFSKKDSEIYAMQIAKLNFNTADEKKLIDGGFNNALDVLSEKDRQFPQVENVLPLLWRGKKGNNIKMRIDNHTYICRIMLYYFEKREEAAQPFRDLSELFGEDRISESRCREWLARLATLRSQIYKSIMGFSLIITINAKS</sequence>
<reference evidence="3" key="1">
    <citation type="submission" date="2014-03" db="EMBL/GenBank/DDBJ databases">
        <authorList>
            <person name="Aksoy S."/>
            <person name="Warren W."/>
            <person name="Wilson R.K."/>
        </authorList>
    </citation>
    <scope>NUCLEOTIDE SEQUENCE [LARGE SCALE GENOMIC DNA]</scope>
    <source>
        <strain evidence="3">IAEA</strain>
    </source>
</reference>
<organism evidence="2 3">
    <name type="scientific">Glossina pallidipes</name>
    <name type="common">Tsetse fly</name>
    <dbReference type="NCBI Taxonomy" id="7398"/>
    <lineage>
        <taxon>Eukaryota</taxon>
        <taxon>Metazoa</taxon>
        <taxon>Ecdysozoa</taxon>
        <taxon>Arthropoda</taxon>
        <taxon>Hexapoda</taxon>
        <taxon>Insecta</taxon>
        <taxon>Pterygota</taxon>
        <taxon>Neoptera</taxon>
        <taxon>Endopterygota</taxon>
        <taxon>Diptera</taxon>
        <taxon>Brachycera</taxon>
        <taxon>Muscomorpha</taxon>
        <taxon>Hippoboscoidea</taxon>
        <taxon>Glossinidae</taxon>
        <taxon>Glossina</taxon>
    </lineage>
</organism>
<dbReference type="AlphaFoldDB" id="A0A1B0AF30"/>
<name>A0A1B0AF30_GLOPL</name>
<reference evidence="2" key="2">
    <citation type="submission" date="2020-05" db="UniProtKB">
        <authorList>
            <consortium name="EnsemblMetazoa"/>
        </authorList>
    </citation>
    <scope>IDENTIFICATION</scope>
    <source>
        <strain evidence="2">IAEA</strain>
    </source>
</reference>
<dbReference type="Proteomes" id="UP000092445">
    <property type="component" value="Unassembled WGS sequence"/>
</dbReference>
<dbReference type="Gene3D" id="1.10.10.1450">
    <property type="match status" value="1"/>
</dbReference>
<dbReference type="Gene3D" id="3.40.50.300">
    <property type="entry name" value="P-loop containing nucleotide triphosphate hydrolases"/>
    <property type="match status" value="1"/>
</dbReference>
<accession>A0A1B0AF30</accession>
<dbReference type="STRING" id="7398.A0A1B0AF30"/>
<feature type="domain" description="Mos1 transposase HTH" evidence="1">
    <location>
        <begin position="147"/>
        <end position="190"/>
    </location>
</feature>
<dbReference type="InterPro" id="IPR027417">
    <property type="entry name" value="P-loop_NTPase"/>
</dbReference>
<protein>
    <submittedName>
        <fullName evidence="2">HTH_48 domain-containing protein</fullName>
    </submittedName>
</protein>
<dbReference type="Pfam" id="PF17906">
    <property type="entry name" value="HTH_48"/>
    <property type="match status" value="1"/>
</dbReference>
<keyword evidence="3" id="KW-1185">Reference proteome</keyword>
<evidence type="ECO:0000313" key="3">
    <source>
        <dbReference type="Proteomes" id="UP000092445"/>
    </source>
</evidence>
<dbReference type="EnsemblMetazoa" id="GPAI043761-RA">
    <property type="protein sequence ID" value="GPAI043761-PA"/>
    <property type="gene ID" value="GPAI043761"/>
</dbReference>
<evidence type="ECO:0000259" key="1">
    <source>
        <dbReference type="Pfam" id="PF17906"/>
    </source>
</evidence>
<proteinExistence type="predicted"/>
<dbReference type="VEuPathDB" id="VectorBase:GPAI043761"/>